<name>A0A5N7CE50_PETAA</name>
<organism evidence="1">
    <name type="scientific">Petromyces alliaceus</name>
    <name type="common">Aspergillus alliaceus</name>
    <dbReference type="NCBI Taxonomy" id="209559"/>
    <lineage>
        <taxon>Eukaryota</taxon>
        <taxon>Fungi</taxon>
        <taxon>Dikarya</taxon>
        <taxon>Ascomycota</taxon>
        <taxon>Pezizomycotina</taxon>
        <taxon>Eurotiomycetes</taxon>
        <taxon>Eurotiomycetidae</taxon>
        <taxon>Eurotiales</taxon>
        <taxon>Aspergillaceae</taxon>
        <taxon>Aspergillus</taxon>
        <taxon>Aspergillus subgen. Circumdati</taxon>
    </lineage>
</organism>
<dbReference type="AlphaFoldDB" id="A0A5N7CE50"/>
<protein>
    <submittedName>
        <fullName evidence="1">Uncharacterized protein</fullName>
    </submittedName>
</protein>
<dbReference type="Proteomes" id="UP000326877">
    <property type="component" value="Unassembled WGS sequence"/>
</dbReference>
<evidence type="ECO:0000313" key="1">
    <source>
        <dbReference type="EMBL" id="KAE8392426.1"/>
    </source>
</evidence>
<gene>
    <name evidence="1" type="ORF">BDV23DRAFT_55398</name>
</gene>
<proteinExistence type="predicted"/>
<dbReference type="EMBL" id="ML735237">
    <property type="protein sequence ID" value="KAE8392426.1"/>
    <property type="molecule type" value="Genomic_DNA"/>
</dbReference>
<accession>A0A5N7CE50</accession>
<sequence>MYRGERYKARGYHPRCKSCTRLSSSPILEEGVYAERVTYHLKMPNEIYSGRPIYSGRSNDLHNTAI</sequence>
<reference evidence="1" key="1">
    <citation type="submission" date="2019-04" db="EMBL/GenBank/DDBJ databases">
        <title>Friends and foes A comparative genomics studyof 23 Aspergillus species from section Flavi.</title>
        <authorList>
            <consortium name="DOE Joint Genome Institute"/>
            <person name="Kjaerbolling I."/>
            <person name="Vesth T."/>
            <person name="Frisvad J.C."/>
            <person name="Nybo J.L."/>
            <person name="Theobald S."/>
            <person name="Kildgaard S."/>
            <person name="Isbrandt T."/>
            <person name="Kuo A."/>
            <person name="Sato A."/>
            <person name="Lyhne E.K."/>
            <person name="Kogle M.E."/>
            <person name="Wiebenga A."/>
            <person name="Kun R.S."/>
            <person name="Lubbers R.J."/>
            <person name="Makela M.R."/>
            <person name="Barry K."/>
            <person name="Chovatia M."/>
            <person name="Clum A."/>
            <person name="Daum C."/>
            <person name="Haridas S."/>
            <person name="He G."/>
            <person name="LaButti K."/>
            <person name="Lipzen A."/>
            <person name="Mondo S."/>
            <person name="Riley R."/>
            <person name="Salamov A."/>
            <person name="Simmons B.A."/>
            <person name="Magnuson J.K."/>
            <person name="Henrissat B."/>
            <person name="Mortensen U.H."/>
            <person name="Larsen T.O."/>
            <person name="Devries R.P."/>
            <person name="Grigoriev I.V."/>
            <person name="Machida M."/>
            <person name="Baker S.E."/>
            <person name="Andersen M.R."/>
        </authorList>
    </citation>
    <scope>NUCLEOTIDE SEQUENCE [LARGE SCALE GENOMIC DNA]</scope>
    <source>
        <strain evidence="1">IBT 14317</strain>
    </source>
</reference>